<gene>
    <name evidence="1" type="ORF">C8D94_10220</name>
</gene>
<organism evidence="1 2">
    <name type="scientific">Marinirhabdus gelatinilytica</name>
    <dbReference type="NCBI Taxonomy" id="1703343"/>
    <lineage>
        <taxon>Bacteria</taxon>
        <taxon>Pseudomonadati</taxon>
        <taxon>Bacteroidota</taxon>
        <taxon>Flavobacteriia</taxon>
        <taxon>Flavobacteriales</taxon>
        <taxon>Flavobacteriaceae</taxon>
    </lineage>
</organism>
<proteinExistence type="predicted"/>
<sequence>MVNRFMKLSVLPLIAAFVALGFSPSKEVELNSSSIFISETVGEPTYVPYEFEVNMNPEMDVPFLGKSYLGFTNDLGFSESSGNYKAVNRLGYVGKYQFGWSALKWVGVNSKRMFLNNPDLQEEAFSTLISLNKWVLKDHIAKYRGQHIGGIQVTESGLIAAAHLGGAGNVIKFLESNGENVFADANNVPITKYMKRFGGYDLSSIAPDNNARVTL</sequence>
<name>A0A370QEP9_9FLAO</name>
<evidence type="ECO:0000313" key="2">
    <source>
        <dbReference type="Proteomes" id="UP000255317"/>
    </source>
</evidence>
<dbReference type="AlphaFoldDB" id="A0A370QEP9"/>
<reference evidence="1 2" key="1">
    <citation type="submission" date="2018-07" db="EMBL/GenBank/DDBJ databases">
        <title>Genomic Encyclopedia of Type Strains, Phase IV (KMG-IV): sequencing the most valuable type-strain genomes for metagenomic binning, comparative biology and taxonomic classification.</title>
        <authorList>
            <person name="Goeker M."/>
        </authorList>
    </citation>
    <scope>NUCLEOTIDE SEQUENCE [LARGE SCALE GENOMIC DNA]</scope>
    <source>
        <strain evidence="1 2">DSM 101478</strain>
    </source>
</reference>
<dbReference type="EMBL" id="QRAO01000002">
    <property type="protein sequence ID" value="RDK86844.1"/>
    <property type="molecule type" value="Genomic_DNA"/>
</dbReference>
<comment type="caution">
    <text evidence="1">The sequence shown here is derived from an EMBL/GenBank/DDBJ whole genome shotgun (WGS) entry which is preliminary data.</text>
</comment>
<protein>
    <recommendedName>
        <fullName evidence="3">Peptidoglycan-binding protein LysM</fullName>
    </recommendedName>
</protein>
<accession>A0A370QEP9</accession>
<dbReference type="Proteomes" id="UP000255317">
    <property type="component" value="Unassembled WGS sequence"/>
</dbReference>
<evidence type="ECO:0000313" key="1">
    <source>
        <dbReference type="EMBL" id="RDK86844.1"/>
    </source>
</evidence>
<evidence type="ECO:0008006" key="3">
    <source>
        <dbReference type="Google" id="ProtNLM"/>
    </source>
</evidence>
<keyword evidence="2" id="KW-1185">Reference proteome</keyword>